<dbReference type="GeneID" id="84580127"/>
<accession>A0A2T5XXE1</accession>
<dbReference type="SUPFAM" id="SSF88874">
    <property type="entry name" value="Receptor-binding domain of short tail fibre protein gp12"/>
    <property type="match status" value="1"/>
</dbReference>
<dbReference type="RefSeq" id="WP_107781410.1">
    <property type="nucleotide sequence ID" value="NZ_QBKG01000002.1"/>
</dbReference>
<evidence type="ECO:0000256" key="1">
    <source>
        <dbReference type="SAM" id="MobiDB-lite"/>
    </source>
</evidence>
<feature type="compositionally biased region" description="Basic and acidic residues" evidence="1">
    <location>
        <begin position="210"/>
        <end position="239"/>
    </location>
</feature>
<proteinExistence type="predicted"/>
<protein>
    <recommendedName>
        <fullName evidence="2">Baseplate structural protein Gp10 C-terminal domain-containing protein</fullName>
    </recommendedName>
</protein>
<sequence>MNKLHTEHNAGYPFDVAFLAFMQNAYNLFNHFGHLAGNKAIISGCEEIGNTITPGTVYINGELLPFEGGTKDDTVWIREDTTQVTFQDGFSRTLETIRTVVFGYSSPDKTFNWEDFKRINNLQELYKNKAENKALKELKDEVEILKKQKQAIPVGLIAIWGKPANEIPEGWEEYTDLRGRMPIGLDPYYNKTKDDAQDYQLNSLLKQGGERSHKLSVEEMPSHKHETVNDASGSDRDSKGYGSAFTMDTDEINYNRRNLMRIEPSGGDRPHNNMPPYHVVQFIKYVGFKSVAP</sequence>
<organism evidence="3 4">
    <name type="scientific">Capnocytophaga leadbetteri</name>
    <dbReference type="NCBI Taxonomy" id="327575"/>
    <lineage>
        <taxon>Bacteria</taxon>
        <taxon>Pseudomonadati</taxon>
        <taxon>Bacteroidota</taxon>
        <taxon>Flavobacteriia</taxon>
        <taxon>Flavobacteriales</taxon>
        <taxon>Flavobacteriaceae</taxon>
        <taxon>Capnocytophaga</taxon>
    </lineage>
</organism>
<dbReference type="InterPro" id="IPR053827">
    <property type="entry name" value="Gp10_C"/>
</dbReference>
<feature type="domain" description="Baseplate structural protein Gp10 C-terminal" evidence="2">
    <location>
        <begin position="171"/>
        <end position="280"/>
    </location>
</feature>
<evidence type="ECO:0000313" key="3">
    <source>
        <dbReference type="EMBL" id="PTX08111.1"/>
    </source>
</evidence>
<dbReference type="Pfam" id="PF21939">
    <property type="entry name" value="Gp10_C"/>
    <property type="match status" value="1"/>
</dbReference>
<feature type="region of interest" description="Disordered" evidence="1">
    <location>
        <begin position="210"/>
        <end position="245"/>
    </location>
</feature>
<dbReference type="Proteomes" id="UP000243985">
    <property type="component" value="Unassembled WGS sequence"/>
</dbReference>
<evidence type="ECO:0000313" key="4">
    <source>
        <dbReference type="Proteomes" id="UP000243985"/>
    </source>
</evidence>
<dbReference type="CDD" id="cd22641">
    <property type="entry name" value="C24-like"/>
    <property type="match status" value="1"/>
</dbReference>
<reference evidence="3 4" key="1">
    <citation type="submission" date="2018-04" db="EMBL/GenBank/DDBJ databases">
        <title>Genomic Encyclopedia of Archaeal and Bacterial Type Strains, Phase II (KMG-II): from individual species to whole genera.</title>
        <authorList>
            <person name="Goeker M."/>
        </authorList>
    </citation>
    <scope>NUCLEOTIDE SEQUENCE [LARGE SCALE GENOMIC DNA]</scope>
    <source>
        <strain evidence="3 4">DSM 22902</strain>
    </source>
</reference>
<dbReference type="EMBL" id="QBKG01000002">
    <property type="protein sequence ID" value="PTX08111.1"/>
    <property type="molecule type" value="Genomic_DNA"/>
</dbReference>
<dbReference type="AlphaFoldDB" id="A0A2T5XXE1"/>
<comment type="caution">
    <text evidence="3">The sequence shown here is derived from an EMBL/GenBank/DDBJ whole genome shotgun (WGS) entry which is preliminary data.</text>
</comment>
<name>A0A2T5XXE1_9FLAO</name>
<evidence type="ECO:0000259" key="2">
    <source>
        <dbReference type="Pfam" id="PF21939"/>
    </source>
</evidence>
<gene>
    <name evidence="3" type="ORF">C8P65_102153</name>
</gene>